<evidence type="ECO:0000259" key="5">
    <source>
        <dbReference type="Pfam" id="PF00535"/>
    </source>
</evidence>
<dbReference type="Pfam" id="PF00535">
    <property type="entry name" value="Glycos_transf_2"/>
    <property type="match status" value="1"/>
</dbReference>
<keyword evidence="3 6" id="KW-0328">Glycosyltransferase</keyword>
<comment type="caution">
    <text evidence="6">The sequence shown here is derived from an EMBL/GenBank/DDBJ whole genome shotgun (WGS) entry which is preliminary data.</text>
</comment>
<dbReference type="EC" id="2.4.-.-" evidence="6"/>
<reference evidence="6" key="2">
    <citation type="submission" date="2021-04" db="EMBL/GenBank/DDBJ databases">
        <authorList>
            <person name="Gilroy R."/>
        </authorList>
    </citation>
    <scope>NUCLEOTIDE SEQUENCE</scope>
    <source>
        <strain evidence="6">ChiGjej4B4-12881</strain>
    </source>
</reference>
<dbReference type="SUPFAM" id="SSF53448">
    <property type="entry name" value="Nucleotide-diphospho-sugar transferases"/>
    <property type="match status" value="1"/>
</dbReference>
<dbReference type="GO" id="GO:0016757">
    <property type="term" value="F:glycosyltransferase activity"/>
    <property type="evidence" value="ECO:0007669"/>
    <property type="project" value="UniProtKB-KW"/>
</dbReference>
<evidence type="ECO:0000256" key="4">
    <source>
        <dbReference type="ARBA" id="ARBA00022679"/>
    </source>
</evidence>
<evidence type="ECO:0000256" key="2">
    <source>
        <dbReference type="ARBA" id="ARBA00006739"/>
    </source>
</evidence>
<proteinExistence type="inferred from homology"/>
<accession>A0A9D1W480</accession>
<evidence type="ECO:0000313" key="6">
    <source>
        <dbReference type="EMBL" id="HIX51898.1"/>
    </source>
</evidence>
<evidence type="ECO:0000256" key="3">
    <source>
        <dbReference type="ARBA" id="ARBA00022676"/>
    </source>
</evidence>
<organism evidence="6 7">
    <name type="scientific">Candidatus Lachnoclostridium stercoripullorum</name>
    <dbReference type="NCBI Taxonomy" id="2838635"/>
    <lineage>
        <taxon>Bacteria</taxon>
        <taxon>Bacillati</taxon>
        <taxon>Bacillota</taxon>
        <taxon>Clostridia</taxon>
        <taxon>Lachnospirales</taxon>
        <taxon>Lachnospiraceae</taxon>
    </lineage>
</organism>
<dbReference type="InterPro" id="IPR001173">
    <property type="entry name" value="Glyco_trans_2-like"/>
</dbReference>
<feature type="domain" description="Glycosyltransferase 2-like" evidence="5">
    <location>
        <begin position="7"/>
        <end position="131"/>
    </location>
</feature>
<dbReference type="Gene3D" id="3.90.550.10">
    <property type="entry name" value="Spore Coat Polysaccharide Biosynthesis Protein SpsA, Chain A"/>
    <property type="match status" value="1"/>
</dbReference>
<evidence type="ECO:0000313" key="7">
    <source>
        <dbReference type="Proteomes" id="UP000886780"/>
    </source>
</evidence>
<reference evidence="6" key="1">
    <citation type="journal article" date="2021" name="PeerJ">
        <title>Extensive microbial diversity within the chicken gut microbiome revealed by metagenomics and culture.</title>
        <authorList>
            <person name="Gilroy R."/>
            <person name="Ravi A."/>
            <person name="Getino M."/>
            <person name="Pursley I."/>
            <person name="Horton D.L."/>
            <person name="Alikhan N.F."/>
            <person name="Baker D."/>
            <person name="Gharbi K."/>
            <person name="Hall N."/>
            <person name="Watson M."/>
            <person name="Adriaenssens E.M."/>
            <person name="Foster-Nyarko E."/>
            <person name="Jarju S."/>
            <person name="Secka A."/>
            <person name="Antonio M."/>
            <person name="Oren A."/>
            <person name="Chaudhuri R.R."/>
            <person name="La Ragione R."/>
            <person name="Hildebrand F."/>
            <person name="Pallen M.J."/>
        </authorList>
    </citation>
    <scope>NUCLEOTIDE SEQUENCE</scope>
    <source>
        <strain evidence="6">ChiGjej4B4-12881</strain>
    </source>
</reference>
<dbReference type="AlphaFoldDB" id="A0A9D1W480"/>
<dbReference type="EMBL" id="DXEU01000064">
    <property type="protein sequence ID" value="HIX51898.1"/>
    <property type="molecule type" value="Genomic_DNA"/>
</dbReference>
<dbReference type="PANTHER" id="PTHR43179:SF12">
    <property type="entry name" value="GALACTOFURANOSYLTRANSFERASE GLFT2"/>
    <property type="match status" value="1"/>
</dbReference>
<gene>
    <name evidence="6" type="ORF">IAA28_03715</name>
</gene>
<comment type="similarity">
    <text evidence="2">Belongs to the glycosyltransferase 2 family.</text>
</comment>
<dbReference type="InterPro" id="IPR029044">
    <property type="entry name" value="Nucleotide-diphossugar_trans"/>
</dbReference>
<name>A0A9D1W480_9FIRM</name>
<comment type="pathway">
    <text evidence="1">Cell wall biogenesis; cell wall polysaccharide biosynthesis.</text>
</comment>
<sequence length="298" mass="33041">MGKTVCIILNYNDAPTAIGLVRELAGSREIDEILVVDNHSSDGSWEELSALRGMPGVSLARTRENGGYGAGNQAGIHLAVERWDPEYVIIANPDIHVTDGCIRRVKEALAGTECAAVGSAMVRSPEGKRLFSYWDLLPFWRDLFDTGPVTRRLLKPWLITPLNRLPEGGTPGSRLVGAVPGSFFMLKMSAFPGKWGETVFDRKVFLYCEEKILARKLEKRGLGAVLATDAEYVHAHSVSIDKSTSGAAAKQKILHRSKLYYYRRYLGAGPVRMAAARIYLAAVYGEVWILSRVFRLKW</sequence>
<evidence type="ECO:0000256" key="1">
    <source>
        <dbReference type="ARBA" id="ARBA00004776"/>
    </source>
</evidence>
<keyword evidence="4 6" id="KW-0808">Transferase</keyword>
<dbReference type="PANTHER" id="PTHR43179">
    <property type="entry name" value="RHAMNOSYLTRANSFERASE WBBL"/>
    <property type="match status" value="1"/>
</dbReference>
<dbReference type="Proteomes" id="UP000886780">
    <property type="component" value="Unassembled WGS sequence"/>
</dbReference>
<protein>
    <submittedName>
        <fullName evidence="6">Glycosyltransferase</fullName>
        <ecNumber evidence="6">2.4.-.-</ecNumber>
    </submittedName>
</protein>